<sequence>MLCEQLVQRAASLSREKADLKQSAKYKALLENNHNLSEQASLHVANNKKELLSSTEQDCEIQLMPMAPY</sequence>
<name>A0ABP0THL2_9BRYO</name>
<dbReference type="EMBL" id="OZ019903">
    <property type="protein sequence ID" value="CAK9196853.1"/>
    <property type="molecule type" value="Genomic_DNA"/>
</dbReference>
<protein>
    <submittedName>
        <fullName evidence="1">Uncharacterized protein</fullName>
    </submittedName>
</protein>
<evidence type="ECO:0000313" key="1">
    <source>
        <dbReference type="EMBL" id="CAK9196853.1"/>
    </source>
</evidence>
<dbReference type="Proteomes" id="UP001497512">
    <property type="component" value="Chromosome 11"/>
</dbReference>
<gene>
    <name evidence="1" type="ORF">CSSPTR1EN2_LOCUS3682</name>
</gene>
<keyword evidence="2" id="KW-1185">Reference proteome</keyword>
<reference evidence="1" key="1">
    <citation type="submission" date="2024-02" db="EMBL/GenBank/DDBJ databases">
        <authorList>
            <consortium name="ELIXIR-Norway"/>
            <consortium name="Elixir Norway"/>
        </authorList>
    </citation>
    <scope>NUCLEOTIDE SEQUENCE</scope>
</reference>
<accession>A0ABP0THL2</accession>
<organism evidence="1 2">
    <name type="scientific">Sphagnum troendelagicum</name>
    <dbReference type="NCBI Taxonomy" id="128251"/>
    <lineage>
        <taxon>Eukaryota</taxon>
        <taxon>Viridiplantae</taxon>
        <taxon>Streptophyta</taxon>
        <taxon>Embryophyta</taxon>
        <taxon>Bryophyta</taxon>
        <taxon>Sphagnophytina</taxon>
        <taxon>Sphagnopsida</taxon>
        <taxon>Sphagnales</taxon>
        <taxon>Sphagnaceae</taxon>
        <taxon>Sphagnum</taxon>
    </lineage>
</organism>
<proteinExistence type="predicted"/>
<evidence type="ECO:0000313" key="2">
    <source>
        <dbReference type="Proteomes" id="UP001497512"/>
    </source>
</evidence>